<dbReference type="InterPro" id="IPR017853">
    <property type="entry name" value="GH"/>
</dbReference>
<dbReference type="PANTHER" id="PTHR11069:SF23">
    <property type="entry name" value="LYSOSOMAL ACID GLUCOSYLCERAMIDASE"/>
    <property type="match status" value="1"/>
</dbReference>
<dbReference type="EMBL" id="KK852804">
    <property type="protein sequence ID" value="KDR16212.1"/>
    <property type="molecule type" value="Genomic_DNA"/>
</dbReference>
<feature type="domain" description="Glycosyl hydrolase family 30 beta sandwich" evidence="14">
    <location>
        <begin position="435"/>
        <end position="469"/>
    </location>
</feature>
<dbReference type="InterPro" id="IPR033453">
    <property type="entry name" value="Glyco_hydro_30_TIM-barrel"/>
</dbReference>
<feature type="non-terminal residue" evidence="15">
    <location>
        <position position="1"/>
    </location>
</feature>
<accession>A0A067R2I4</accession>
<dbReference type="Pfam" id="PF02055">
    <property type="entry name" value="Glyco_hydro_30"/>
    <property type="match status" value="1"/>
</dbReference>
<dbReference type="eggNOG" id="KOG2566">
    <property type="taxonomic scope" value="Eukaryota"/>
</dbReference>
<evidence type="ECO:0000313" key="15">
    <source>
        <dbReference type="EMBL" id="KDR16212.1"/>
    </source>
</evidence>
<sequence length="480" mass="53900">PCAPRRYGYDSVVCVCNATYCDSAAELPEDLLQQGYYVHYVSSRDGDRLNVTTKPLAPSGNSFPHLPNTELVQFSVNVSERYQNVTGFGGAITDAAGINIASLSPGAQNQLLRQYFGDEGIGYTLIRIPMAGTDFSTRYYTYDDVANDESLSHFNLTEEDLVSFLNVQLPYLKYIKQLSNPRVVTVPWSPPEWMIEGRNGTEGFTRLKDIYYQVYAEYFVNFLNAYQKEGINFWGLTLQNEPGNGYYVYFGINSCGYSPEEQRNFIANNLGPTLQKNNFGNIVIMAGDDQRTFLPESAQVVLDNPAASKFVSGTAVHWYFDDQYPASRLTKLHDLFPDKFILYTEASFIPDSGSPAVLFGDWGRAERLSKDILDVLNHWVTGWIDWNLALNTIGGPTYLNNNLDSPIIVNSTANEFYKQPIFYSLAHLSKFVPPGSKRIQLNSTAESGVDNVAFLRPDNIVAVVLLNRYSLFIQVASRRP</sequence>
<dbReference type="GO" id="GO:0004348">
    <property type="term" value="F:glucosylceramidase activity"/>
    <property type="evidence" value="ECO:0007669"/>
    <property type="project" value="UniProtKB-EC"/>
</dbReference>
<proteinExistence type="inferred from homology"/>
<dbReference type="GO" id="GO:0008202">
    <property type="term" value="P:steroid metabolic process"/>
    <property type="evidence" value="ECO:0007669"/>
    <property type="project" value="UniProtKB-ARBA"/>
</dbReference>
<dbReference type="GO" id="GO:0006914">
    <property type="term" value="P:autophagy"/>
    <property type="evidence" value="ECO:0007669"/>
    <property type="project" value="UniProtKB-ARBA"/>
</dbReference>
<evidence type="ECO:0000256" key="7">
    <source>
        <dbReference type="ARBA" id="ARBA00022801"/>
    </source>
</evidence>
<dbReference type="STRING" id="136037.A0A067R2I4"/>
<evidence type="ECO:0000256" key="12">
    <source>
        <dbReference type="RuleBase" id="RU361188"/>
    </source>
</evidence>
<evidence type="ECO:0000256" key="2">
    <source>
        <dbReference type="ARBA" id="ARBA00004760"/>
    </source>
</evidence>
<keyword evidence="16" id="KW-1185">Reference proteome</keyword>
<dbReference type="GO" id="GO:0010605">
    <property type="term" value="P:negative regulation of macromolecule metabolic process"/>
    <property type="evidence" value="ECO:0007669"/>
    <property type="project" value="UniProtKB-ARBA"/>
</dbReference>
<reference evidence="15 16" key="1">
    <citation type="journal article" date="2014" name="Nat. Commun.">
        <title>Molecular traces of alternative social organization in a termite genome.</title>
        <authorList>
            <person name="Terrapon N."/>
            <person name="Li C."/>
            <person name="Robertson H.M."/>
            <person name="Ji L."/>
            <person name="Meng X."/>
            <person name="Booth W."/>
            <person name="Chen Z."/>
            <person name="Childers C.P."/>
            <person name="Glastad K.M."/>
            <person name="Gokhale K."/>
            <person name="Gowin J."/>
            <person name="Gronenberg W."/>
            <person name="Hermansen R.A."/>
            <person name="Hu H."/>
            <person name="Hunt B.G."/>
            <person name="Huylmans A.K."/>
            <person name="Khalil S.M."/>
            <person name="Mitchell R.D."/>
            <person name="Munoz-Torres M.C."/>
            <person name="Mustard J.A."/>
            <person name="Pan H."/>
            <person name="Reese J.T."/>
            <person name="Scharf M.E."/>
            <person name="Sun F."/>
            <person name="Vogel H."/>
            <person name="Xiao J."/>
            <person name="Yang W."/>
            <person name="Yang Z."/>
            <person name="Yang Z."/>
            <person name="Zhou J."/>
            <person name="Zhu J."/>
            <person name="Brent C.S."/>
            <person name="Elsik C.G."/>
            <person name="Goodisman M.A."/>
            <person name="Liberles D.A."/>
            <person name="Roe R.M."/>
            <person name="Vargo E.L."/>
            <person name="Vilcinskas A."/>
            <person name="Wang J."/>
            <person name="Bornberg-Bauer E."/>
            <person name="Korb J."/>
            <person name="Zhang G."/>
            <person name="Liebig J."/>
        </authorList>
    </citation>
    <scope>NUCLEOTIDE SEQUENCE [LARGE SCALE GENOMIC DNA]</scope>
    <source>
        <tissue evidence="15">Whole organism</tissue>
    </source>
</reference>
<gene>
    <name evidence="15" type="ORF">L798_09628</name>
</gene>
<feature type="non-terminal residue" evidence="15">
    <location>
        <position position="480"/>
    </location>
</feature>
<dbReference type="GO" id="GO:0005774">
    <property type="term" value="C:vacuolar membrane"/>
    <property type="evidence" value="ECO:0007669"/>
    <property type="project" value="UniProtKB-ARBA"/>
</dbReference>
<comment type="similarity">
    <text evidence="4 12">Belongs to the glycosyl hydrolase 30 family.</text>
</comment>
<dbReference type="Pfam" id="PF17189">
    <property type="entry name" value="Glyco_hydro_30C"/>
    <property type="match status" value="1"/>
</dbReference>
<comment type="catalytic activity">
    <reaction evidence="11">
        <text>an N-acyl-1-beta-D-glucosyl-15-methylhexadecasphing-4-enine + H2O = an N-acyl-15-methylhexadecasphing-4-enine + D-glucose</text>
        <dbReference type="Rhea" id="RHEA:34755"/>
        <dbReference type="ChEBI" id="CHEBI:4167"/>
        <dbReference type="ChEBI" id="CHEBI:15377"/>
        <dbReference type="ChEBI" id="CHEBI:70815"/>
        <dbReference type="ChEBI" id="CHEBI:70846"/>
    </reaction>
    <physiologicalReaction direction="left-to-right" evidence="11">
        <dbReference type="Rhea" id="RHEA:34756"/>
    </physiologicalReaction>
</comment>
<keyword evidence="6" id="KW-0732">Signal</keyword>
<dbReference type="GO" id="GO:0016758">
    <property type="term" value="F:hexosyltransferase activity"/>
    <property type="evidence" value="ECO:0007669"/>
    <property type="project" value="UniProtKB-ARBA"/>
</dbReference>
<dbReference type="InParanoid" id="A0A067R2I4"/>
<evidence type="ECO:0000256" key="1">
    <source>
        <dbReference type="ARBA" id="ARBA00001013"/>
    </source>
</evidence>
<dbReference type="InterPro" id="IPR033452">
    <property type="entry name" value="GH30_C"/>
</dbReference>
<dbReference type="InterPro" id="IPR001139">
    <property type="entry name" value="Glyco_hydro_30"/>
</dbReference>
<evidence type="ECO:0000313" key="16">
    <source>
        <dbReference type="Proteomes" id="UP000027135"/>
    </source>
</evidence>
<dbReference type="GO" id="GO:0006066">
    <property type="term" value="P:alcohol metabolic process"/>
    <property type="evidence" value="ECO:0007669"/>
    <property type="project" value="UniProtKB-ARBA"/>
</dbReference>
<dbReference type="GO" id="GO:0032006">
    <property type="term" value="P:regulation of TOR signaling"/>
    <property type="evidence" value="ECO:0007669"/>
    <property type="project" value="UniProtKB-ARBA"/>
</dbReference>
<evidence type="ECO:0000259" key="13">
    <source>
        <dbReference type="Pfam" id="PF02055"/>
    </source>
</evidence>
<dbReference type="GO" id="GO:0005764">
    <property type="term" value="C:lysosome"/>
    <property type="evidence" value="ECO:0007669"/>
    <property type="project" value="UniProtKB-ARBA"/>
</dbReference>
<evidence type="ECO:0000256" key="5">
    <source>
        <dbReference type="ARBA" id="ARBA00012658"/>
    </source>
</evidence>
<dbReference type="GO" id="GO:0051246">
    <property type="term" value="P:regulation of protein metabolic process"/>
    <property type="evidence" value="ECO:0007669"/>
    <property type="project" value="UniProtKB-ARBA"/>
</dbReference>
<dbReference type="Gene3D" id="3.20.20.80">
    <property type="entry name" value="Glycosidases"/>
    <property type="match status" value="1"/>
</dbReference>
<evidence type="ECO:0000256" key="11">
    <source>
        <dbReference type="ARBA" id="ARBA00051345"/>
    </source>
</evidence>
<evidence type="ECO:0000256" key="6">
    <source>
        <dbReference type="ARBA" id="ARBA00022729"/>
    </source>
</evidence>
<organism evidence="15 16">
    <name type="scientific">Zootermopsis nevadensis</name>
    <name type="common">Dampwood termite</name>
    <dbReference type="NCBI Taxonomy" id="136037"/>
    <lineage>
        <taxon>Eukaryota</taxon>
        <taxon>Metazoa</taxon>
        <taxon>Ecdysozoa</taxon>
        <taxon>Arthropoda</taxon>
        <taxon>Hexapoda</taxon>
        <taxon>Insecta</taxon>
        <taxon>Pterygota</taxon>
        <taxon>Neoptera</taxon>
        <taxon>Polyneoptera</taxon>
        <taxon>Dictyoptera</taxon>
        <taxon>Blattodea</taxon>
        <taxon>Blattoidea</taxon>
        <taxon>Termitoidae</taxon>
        <taxon>Termopsidae</taxon>
        <taxon>Zootermopsis</taxon>
    </lineage>
</organism>
<dbReference type="GO" id="GO:0016241">
    <property type="term" value="P:regulation of macroautophagy"/>
    <property type="evidence" value="ECO:0007669"/>
    <property type="project" value="UniProtKB-ARBA"/>
</dbReference>
<evidence type="ECO:0000256" key="4">
    <source>
        <dbReference type="ARBA" id="ARBA00005382"/>
    </source>
</evidence>
<dbReference type="SUPFAM" id="SSF51445">
    <property type="entry name" value="(Trans)glycosidases"/>
    <property type="match status" value="1"/>
</dbReference>
<dbReference type="SUPFAM" id="SSF51011">
    <property type="entry name" value="Glycosyl hydrolase domain"/>
    <property type="match status" value="1"/>
</dbReference>
<dbReference type="EC" id="3.2.1.45" evidence="5 12"/>
<dbReference type="FunFam" id="3.20.20.80:FF:000030">
    <property type="entry name" value="Lysosomal acid glucosylceramidase"/>
    <property type="match status" value="1"/>
</dbReference>
<name>A0A067R2I4_ZOONE</name>
<evidence type="ECO:0000259" key="14">
    <source>
        <dbReference type="Pfam" id="PF17189"/>
    </source>
</evidence>
<feature type="domain" description="Glycosyl hydrolase family 30 TIM-barrel" evidence="13">
    <location>
        <begin position="85"/>
        <end position="432"/>
    </location>
</feature>
<dbReference type="GO" id="GO:0005102">
    <property type="term" value="F:signaling receptor binding"/>
    <property type="evidence" value="ECO:0007669"/>
    <property type="project" value="UniProtKB-ARBA"/>
</dbReference>
<evidence type="ECO:0000256" key="3">
    <source>
        <dbReference type="ARBA" id="ARBA00004991"/>
    </source>
</evidence>
<protein>
    <recommendedName>
        <fullName evidence="5 12">Glucosylceramidase</fullName>
        <ecNumber evidence="5 12">3.2.1.45</ecNumber>
    </recommendedName>
</protein>
<evidence type="ECO:0000256" key="9">
    <source>
        <dbReference type="ARBA" id="ARBA00023098"/>
    </source>
</evidence>
<comment type="catalytic activity">
    <reaction evidence="1">
        <text>a beta-D-glucosyl-(1&lt;-&gt;1')-N-acylsphing-4-enine + H2O = an N-acylsphing-4-enine + D-glucose</text>
        <dbReference type="Rhea" id="RHEA:13269"/>
        <dbReference type="ChEBI" id="CHEBI:4167"/>
        <dbReference type="ChEBI" id="CHEBI:15377"/>
        <dbReference type="ChEBI" id="CHEBI:22801"/>
        <dbReference type="ChEBI" id="CHEBI:52639"/>
        <dbReference type="EC" id="3.2.1.45"/>
    </reaction>
    <physiologicalReaction direction="left-to-right" evidence="1">
        <dbReference type="Rhea" id="RHEA:13270"/>
    </physiologicalReaction>
</comment>
<dbReference type="GO" id="GO:0006680">
    <property type="term" value="P:glucosylceramide catabolic process"/>
    <property type="evidence" value="ECO:0007669"/>
    <property type="project" value="TreeGrafter"/>
</dbReference>
<dbReference type="AlphaFoldDB" id="A0A067R2I4"/>
<keyword evidence="9 12" id="KW-0443">Lipid metabolism</keyword>
<dbReference type="GO" id="GO:0007040">
    <property type="term" value="P:lysosome organization"/>
    <property type="evidence" value="ECO:0007669"/>
    <property type="project" value="UniProtKB-ARBA"/>
</dbReference>
<comment type="pathway">
    <text evidence="2">Lipid metabolism; sphingolipid metabolism.</text>
</comment>
<comment type="pathway">
    <text evidence="3">Sphingolipid metabolism.</text>
</comment>
<dbReference type="GO" id="GO:0030163">
    <property type="term" value="P:protein catabolic process"/>
    <property type="evidence" value="ECO:0007669"/>
    <property type="project" value="UniProtKB-ARBA"/>
</dbReference>
<keyword evidence="12" id="KW-0326">Glycosidase</keyword>
<dbReference type="OMA" id="PRMAQDH"/>
<dbReference type="PRINTS" id="PR00843">
    <property type="entry name" value="GLHYDRLASE30"/>
</dbReference>
<evidence type="ECO:0000256" key="8">
    <source>
        <dbReference type="ARBA" id="ARBA00022919"/>
    </source>
</evidence>
<dbReference type="PANTHER" id="PTHR11069">
    <property type="entry name" value="GLUCOSYLCERAMIDASE"/>
    <property type="match status" value="1"/>
</dbReference>
<dbReference type="GO" id="GO:0042391">
    <property type="term" value="P:regulation of membrane potential"/>
    <property type="evidence" value="ECO:0007669"/>
    <property type="project" value="UniProtKB-ARBA"/>
</dbReference>
<dbReference type="Proteomes" id="UP000027135">
    <property type="component" value="Unassembled WGS sequence"/>
</dbReference>
<evidence type="ECO:0000256" key="10">
    <source>
        <dbReference type="ARBA" id="ARBA00050474"/>
    </source>
</evidence>
<comment type="catalytic activity">
    <reaction evidence="10">
        <text>a beta-D-glucosylceramide + H2O = an N-acyl-sphingoid base + D-glucose</text>
        <dbReference type="Rhea" id="RHEA:81447"/>
        <dbReference type="ChEBI" id="CHEBI:4167"/>
        <dbReference type="ChEBI" id="CHEBI:15377"/>
        <dbReference type="ChEBI" id="CHEBI:83264"/>
        <dbReference type="ChEBI" id="CHEBI:83273"/>
    </reaction>
    <physiologicalReaction direction="left-to-right" evidence="10">
        <dbReference type="Rhea" id="RHEA:81448"/>
    </physiologicalReaction>
</comment>
<keyword evidence="8 12" id="KW-0746">Sphingolipid metabolism</keyword>
<keyword evidence="7 12" id="KW-0378">Hydrolase</keyword>